<dbReference type="RefSeq" id="WP_012398282.1">
    <property type="nucleotide sequence ID" value="NC_010617.1"/>
</dbReference>
<evidence type="ECO:0000313" key="9">
    <source>
        <dbReference type="EMBL" id="BAG29561.1"/>
    </source>
</evidence>
<accession>B2GH88</accession>
<evidence type="ECO:0000256" key="3">
    <source>
        <dbReference type="ARBA" id="ARBA00004961"/>
    </source>
</evidence>
<organism evidence="9 10">
    <name type="scientific">Kocuria rhizophila (strain ATCC 9341 / DSM 348 / NBRC 103217 / DC2201)</name>
    <dbReference type="NCBI Taxonomy" id="378753"/>
    <lineage>
        <taxon>Bacteria</taxon>
        <taxon>Bacillati</taxon>
        <taxon>Actinomycetota</taxon>
        <taxon>Actinomycetes</taxon>
        <taxon>Micrococcales</taxon>
        <taxon>Micrococcaceae</taxon>
        <taxon>Kocuria</taxon>
    </lineage>
</organism>
<dbReference type="InterPro" id="IPR039104">
    <property type="entry name" value="6PGL"/>
</dbReference>
<comment type="function">
    <text evidence="2 7">Hydrolysis of 6-phosphogluconolactone to 6-phosphogluconate.</text>
</comment>
<dbReference type="EC" id="3.1.1.31" evidence="5 7"/>
<evidence type="ECO:0000256" key="4">
    <source>
        <dbReference type="ARBA" id="ARBA00010662"/>
    </source>
</evidence>
<dbReference type="NCBIfam" id="TIGR01198">
    <property type="entry name" value="pgl"/>
    <property type="match status" value="1"/>
</dbReference>
<dbReference type="UniPathway" id="UPA00115">
    <property type="reaction ID" value="UER00409"/>
</dbReference>
<dbReference type="EMBL" id="AP009152">
    <property type="protein sequence ID" value="BAG29561.1"/>
    <property type="molecule type" value="Genomic_DNA"/>
</dbReference>
<dbReference type="Proteomes" id="UP000008838">
    <property type="component" value="Chromosome"/>
</dbReference>
<comment type="pathway">
    <text evidence="3 7">Carbohydrate degradation; pentose phosphate pathway; D-ribulose 5-phosphate from D-glucose 6-phosphate (oxidative stage): step 2/3.</text>
</comment>
<protein>
    <recommendedName>
        <fullName evidence="6 7">6-phosphogluconolactonase</fullName>
        <shortName evidence="7">6PGL</shortName>
        <ecNumber evidence="5 7">3.1.1.31</ecNumber>
    </recommendedName>
</protein>
<dbReference type="STRING" id="378753.KRH_12140"/>
<dbReference type="AlphaFoldDB" id="B2GH88"/>
<dbReference type="InterPro" id="IPR037171">
    <property type="entry name" value="NagB/RpiA_transferase-like"/>
</dbReference>
<dbReference type="Pfam" id="PF01182">
    <property type="entry name" value="Glucosamine_iso"/>
    <property type="match status" value="1"/>
</dbReference>
<evidence type="ECO:0000256" key="5">
    <source>
        <dbReference type="ARBA" id="ARBA00013198"/>
    </source>
</evidence>
<keyword evidence="10" id="KW-1185">Reference proteome</keyword>
<name>B2GH88_KOCRD</name>
<comment type="catalytic activity">
    <reaction evidence="1 7">
        <text>6-phospho-D-glucono-1,5-lactone + H2O = 6-phospho-D-gluconate + H(+)</text>
        <dbReference type="Rhea" id="RHEA:12556"/>
        <dbReference type="ChEBI" id="CHEBI:15377"/>
        <dbReference type="ChEBI" id="CHEBI:15378"/>
        <dbReference type="ChEBI" id="CHEBI:57955"/>
        <dbReference type="ChEBI" id="CHEBI:58759"/>
        <dbReference type="EC" id="3.1.1.31"/>
    </reaction>
</comment>
<dbReference type="GO" id="GO:0005975">
    <property type="term" value="P:carbohydrate metabolic process"/>
    <property type="evidence" value="ECO:0007669"/>
    <property type="project" value="UniProtKB-UniRule"/>
</dbReference>
<dbReference type="InterPro" id="IPR006148">
    <property type="entry name" value="Glc/Gal-6P_isomerase"/>
</dbReference>
<dbReference type="PANTHER" id="PTHR11054:SF0">
    <property type="entry name" value="6-PHOSPHOGLUCONOLACTONASE"/>
    <property type="match status" value="1"/>
</dbReference>
<dbReference type="eggNOG" id="COG0363">
    <property type="taxonomic scope" value="Bacteria"/>
</dbReference>
<evidence type="ECO:0000256" key="2">
    <source>
        <dbReference type="ARBA" id="ARBA00002681"/>
    </source>
</evidence>
<evidence type="ECO:0000256" key="1">
    <source>
        <dbReference type="ARBA" id="ARBA00000832"/>
    </source>
</evidence>
<evidence type="ECO:0000256" key="7">
    <source>
        <dbReference type="RuleBase" id="RU365095"/>
    </source>
</evidence>
<dbReference type="HOGENOM" id="CLU_053947_1_0_11"/>
<evidence type="ECO:0000313" key="10">
    <source>
        <dbReference type="Proteomes" id="UP000008838"/>
    </source>
</evidence>
<evidence type="ECO:0000259" key="8">
    <source>
        <dbReference type="Pfam" id="PF01182"/>
    </source>
</evidence>
<sequence>MSARPEPRLVPHADEDLLAAETARRALEVLEAAQDGRGEATVVLTGGSMGTRVIREIAHHQDAPLVDWSRVNVWWSDERFLPGTDPERNGVQAADAWNPALELTWDRVHPVAGADEIATADAAAADYREELAAAAASEGADGALPHIDLLLLSLGPDTHVASLFPGRDEVRRTDEPVFAVFDSPKPPPTRVSMSLPALNSAERVWLLVAGAAKADALAAVRQPGVSPVEAPGSAVRGVAETLWLVTEDTLPTVPRDPRPGSE</sequence>
<proteinExistence type="inferred from homology"/>
<dbReference type="GO" id="GO:0006098">
    <property type="term" value="P:pentose-phosphate shunt"/>
    <property type="evidence" value="ECO:0007669"/>
    <property type="project" value="UniProtKB-UniPathway"/>
</dbReference>
<dbReference type="GO" id="GO:0017057">
    <property type="term" value="F:6-phosphogluconolactonase activity"/>
    <property type="evidence" value="ECO:0007669"/>
    <property type="project" value="UniProtKB-UniRule"/>
</dbReference>
<comment type="similarity">
    <text evidence="4 7">Belongs to the glucosamine/galactosamine-6-phosphate isomerase family. 6-phosphogluconolactonase subfamily.</text>
</comment>
<dbReference type="OrthoDB" id="9810967at2"/>
<dbReference type="PANTHER" id="PTHR11054">
    <property type="entry name" value="6-PHOSPHOGLUCONOLACTONASE"/>
    <property type="match status" value="1"/>
</dbReference>
<keyword evidence="7 9" id="KW-0378">Hydrolase</keyword>
<dbReference type="InterPro" id="IPR005900">
    <property type="entry name" value="6-phosphogluconolactonase_DevB"/>
</dbReference>
<reference evidence="9 10" key="1">
    <citation type="journal article" date="2008" name="J. Bacteriol.">
        <title>Complete genome sequence of the soil actinomycete Kocuria rhizophila.</title>
        <authorList>
            <person name="Takarada H."/>
            <person name="Sekine M."/>
            <person name="Kosugi H."/>
            <person name="Matsuo Y."/>
            <person name="Fujisawa T."/>
            <person name="Omata S."/>
            <person name="Kishi E."/>
            <person name="Shimizu A."/>
            <person name="Tsukatani N."/>
            <person name="Tanikawa S."/>
            <person name="Fujita N."/>
            <person name="Harayama S."/>
        </authorList>
    </citation>
    <scope>NUCLEOTIDE SEQUENCE [LARGE SCALE GENOMIC DNA]</scope>
    <source>
        <strain evidence="10">ATCC 9341 / DSM 348 / NBRC 103217 / DC2201</strain>
    </source>
</reference>
<feature type="domain" description="Glucosamine/galactosamine-6-phosphate isomerase" evidence="8">
    <location>
        <begin position="14"/>
        <end position="243"/>
    </location>
</feature>
<evidence type="ECO:0000256" key="6">
    <source>
        <dbReference type="ARBA" id="ARBA00020337"/>
    </source>
</evidence>
<dbReference type="KEGG" id="krh:KRH_12140"/>
<dbReference type="Gene3D" id="3.40.50.1360">
    <property type="match status" value="1"/>
</dbReference>
<dbReference type="SUPFAM" id="SSF100950">
    <property type="entry name" value="NagB/RpiA/CoA transferase-like"/>
    <property type="match status" value="1"/>
</dbReference>
<gene>
    <name evidence="7 9" type="primary">pgl</name>
    <name evidence="9" type="ordered locus">KRH_12140</name>
</gene>